<evidence type="ECO:0000256" key="2">
    <source>
        <dbReference type="ARBA" id="ARBA00023012"/>
    </source>
</evidence>
<dbReference type="InterPro" id="IPR036388">
    <property type="entry name" value="WH-like_DNA-bd_sf"/>
</dbReference>
<dbReference type="PANTHER" id="PTHR48111:SF1">
    <property type="entry name" value="TWO-COMPONENT RESPONSE REGULATOR ORR33"/>
    <property type="match status" value="1"/>
</dbReference>
<dbReference type="InterPro" id="IPR039420">
    <property type="entry name" value="WalR-like"/>
</dbReference>
<accession>Q01ZD3</accession>
<keyword evidence="1" id="KW-0597">Phosphoprotein</keyword>
<dbReference type="eggNOG" id="COG0745">
    <property type="taxonomic scope" value="Bacteria"/>
</dbReference>
<dbReference type="STRING" id="234267.Acid_4015"/>
<dbReference type="Gene3D" id="1.10.10.10">
    <property type="entry name" value="Winged helix-like DNA-binding domain superfamily/Winged helix DNA-binding domain"/>
    <property type="match status" value="1"/>
</dbReference>
<keyword evidence="3" id="KW-0805">Transcription regulation</keyword>
<dbReference type="PANTHER" id="PTHR48111">
    <property type="entry name" value="REGULATOR OF RPOS"/>
    <property type="match status" value="1"/>
</dbReference>
<dbReference type="Pfam" id="PF00486">
    <property type="entry name" value="Trans_reg_C"/>
    <property type="match status" value="1"/>
</dbReference>
<dbReference type="SUPFAM" id="SSF46894">
    <property type="entry name" value="C-terminal effector domain of the bipartite response regulators"/>
    <property type="match status" value="1"/>
</dbReference>
<reference evidence="8" key="1">
    <citation type="submission" date="2006-10" db="EMBL/GenBank/DDBJ databases">
        <title>Complete sequence of Solibacter usitatus Ellin6076.</title>
        <authorList>
            <consortium name="US DOE Joint Genome Institute"/>
            <person name="Copeland A."/>
            <person name="Lucas S."/>
            <person name="Lapidus A."/>
            <person name="Barry K."/>
            <person name="Detter J.C."/>
            <person name="Glavina del Rio T."/>
            <person name="Hammon N."/>
            <person name="Israni S."/>
            <person name="Dalin E."/>
            <person name="Tice H."/>
            <person name="Pitluck S."/>
            <person name="Thompson L.S."/>
            <person name="Brettin T."/>
            <person name="Bruce D."/>
            <person name="Han C."/>
            <person name="Tapia R."/>
            <person name="Gilna P."/>
            <person name="Schmutz J."/>
            <person name="Larimer F."/>
            <person name="Land M."/>
            <person name="Hauser L."/>
            <person name="Kyrpides N."/>
            <person name="Mikhailova N."/>
            <person name="Janssen P.H."/>
            <person name="Kuske C.R."/>
            <person name="Richardson P."/>
        </authorList>
    </citation>
    <scope>NUCLEOTIDE SEQUENCE</scope>
    <source>
        <strain evidence="8">Ellin6076</strain>
    </source>
</reference>
<dbReference type="PROSITE" id="PS51755">
    <property type="entry name" value="OMPR_PHOB"/>
    <property type="match status" value="1"/>
</dbReference>
<dbReference type="HOGENOM" id="CLU_000445_30_4_0"/>
<evidence type="ECO:0000256" key="6">
    <source>
        <dbReference type="PROSITE-ProRule" id="PRU01091"/>
    </source>
</evidence>
<feature type="DNA-binding region" description="OmpR/PhoB-type" evidence="6">
    <location>
        <begin position="123"/>
        <end position="221"/>
    </location>
</feature>
<organism evidence="8">
    <name type="scientific">Solibacter usitatus (strain Ellin6076)</name>
    <dbReference type="NCBI Taxonomy" id="234267"/>
    <lineage>
        <taxon>Bacteria</taxon>
        <taxon>Pseudomonadati</taxon>
        <taxon>Acidobacteriota</taxon>
        <taxon>Terriglobia</taxon>
        <taxon>Bryobacterales</taxon>
        <taxon>Solibacteraceae</taxon>
        <taxon>Candidatus Solibacter</taxon>
    </lineage>
</organism>
<dbReference type="GO" id="GO:0032993">
    <property type="term" value="C:protein-DNA complex"/>
    <property type="evidence" value="ECO:0007669"/>
    <property type="project" value="TreeGrafter"/>
</dbReference>
<proteinExistence type="predicted"/>
<evidence type="ECO:0000313" key="8">
    <source>
        <dbReference type="EMBL" id="ABJ84982.1"/>
    </source>
</evidence>
<name>Q01ZD3_SOLUE</name>
<keyword evidence="4 6" id="KW-0238">DNA-binding</keyword>
<dbReference type="EMBL" id="CP000473">
    <property type="protein sequence ID" value="ABJ84982.1"/>
    <property type="molecule type" value="Genomic_DNA"/>
</dbReference>
<gene>
    <name evidence="8" type="ordered locus">Acid_4015</name>
</gene>
<dbReference type="OrthoDB" id="9792810at2"/>
<dbReference type="GO" id="GO:0006355">
    <property type="term" value="P:regulation of DNA-templated transcription"/>
    <property type="evidence" value="ECO:0007669"/>
    <property type="project" value="InterPro"/>
</dbReference>
<dbReference type="InParanoid" id="Q01ZD3"/>
<protein>
    <submittedName>
        <fullName evidence="8">Two component transcriptional regulator, winged helix family</fullName>
    </submittedName>
</protein>
<dbReference type="InterPro" id="IPR001867">
    <property type="entry name" value="OmpR/PhoB-type_DNA-bd"/>
</dbReference>
<dbReference type="InterPro" id="IPR016032">
    <property type="entry name" value="Sig_transdc_resp-reg_C-effctor"/>
</dbReference>
<dbReference type="GO" id="GO:0005829">
    <property type="term" value="C:cytosol"/>
    <property type="evidence" value="ECO:0007669"/>
    <property type="project" value="TreeGrafter"/>
</dbReference>
<evidence type="ECO:0000259" key="7">
    <source>
        <dbReference type="PROSITE" id="PS51755"/>
    </source>
</evidence>
<evidence type="ECO:0000256" key="4">
    <source>
        <dbReference type="ARBA" id="ARBA00023125"/>
    </source>
</evidence>
<keyword evidence="5" id="KW-0804">Transcription</keyword>
<dbReference type="CDD" id="cd00383">
    <property type="entry name" value="trans_reg_C"/>
    <property type="match status" value="1"/>
</dbReference>
<evidence type="ECO:0000256" key="1">
    <source>
        <dbReference type="ARBA" id="ARBA00022553"/>
    </source>
</evidence>
<keyword evidence="2" id="KW-0902">Two-component regulatory system</keyword>
<evidence type="ECO:0000256" key="5">
    <source>
        <dbReference type="ARBA" id="ARBA00023163"/>
    </source>
</evidence>
<dbReference type="KEGG" id="sus:Acid_4015"/>
<feature type="domain" description="OmpR/PhoB-type" evidence="7">
    <location>
        <begin position="123"/>
        <end position="221"/>
    </location>
</feature>
<dbReference type="SMART" id="SM00862">
    <property type="entry name" value="Trans_reg_C"/>
    <property type="match status" value="1"/>
</dbReference>
<dbReference type="AlphaFoldDB" id="Q01ZD3"/>
<evidence type="ECO:0000256" key="3">
    <source>
        <dbReference type="ARBA" id="ARBA00023015"/>
    </source>
</evidence>
<dbReference type="InterPro" id="IPR011006">
    <property type="entry name" value="CheY-like_superfamily"/>
</dbReference>
<dbReference type="GO" id="GO:0000976">
    <property type="term" value="F:transcription cis-regulatory region binding"/>
    <property type="evidence" value="ECO:0007669"/>
    <property type="project" value="TreeGrafter"/>
</dbReference>
<dbReference type="Gene3D" id="3.40.50.2300">
    <property type="match status" value="1"/>
</dbReference>
<sequence>MSLRSDLFDSVVAGPVTTRVLLVADRGRTDLRELLAGTLQTIQCVIQYHADVQLQKPPARPDLILVDLSLPDERGLKICRELYYLGVRAPILMWNRARTDVVEFLSSVRLLLTRSLDGNSGALTEFDFGAIHVEFTRGAVTRAGMPVRLSTKEFQLLRYLIAWRGSVLSRAELLDAVWQYRATTTRTLDVHVSLLRQKLEDAPHRPRHILTLRGRGYFFQE</sequence>
<dbReference type="SUPFAM" id="SSF52172">
    <property type="entry name" value="CheY-like"/>
    <property type="match status" value="1"/>
</dbReference>
<dbReference type="GO" id="GO:0000156">
    <property type="term" value="F:phosphorelay response regulator activity"/>
    <property type="evidence" value="ECO:0007669"/>
    <property type="project" value="TreeGrafter"/>
</dbReference>